<dbReference type="Proteomes" id="UP001465668">
    <property type="component" value="Unassembled WGS sequence"/>
</dbReference>
<sequence length="216" mass="22277">MKALQSLPALTLINFPFLYSLLFATAAAEGIDATTTTSTSCKPWRWTVTTIDSVSTTIDLPGHAPDYTPVPRKEIRLATSTAACEASTVGIDKFFMLNPELDSDCGNIAPETEYCVGLRTAALGSATRAPAGETGSYSTDGTCGSDHGMRKCAGNWGDCCSFKGKCGTSEDFFGVGVCQSGDCTLCQGGSSQSVGGSSASSTQGISSGTGTIVREL</sequence>
<proteinExistence type="predicted"/>
<feature type="signal peptide" evidence="4">
    <location>
        <begin position="1"/>
        <end position="28"/>
    </location>
</feature>
<dbReference type="InterPro" id="IPR036861">
    <property type="entry name" value="Endochitinase-like_sf"/>
</dbReference>
<dbReference type="InterPro" id="IPR001002">
    <property type="entry name" value="Chitin-bd_1"/>
</dbReference>
<organism evidence="6 7">
    <name type="scientific">Seiridium cardinale</name>
    <dbReference type="NCBI Taxonomy" id="138064"/>
    <lineage>
        <taxon>Eukaryota</taxon>
        <taxon>Fungi</taxon>
        <taxon>Dikarya</taxon>
        <taxon>Ascomycota</taxon>
        <taxon>Pezizomycotina</taxon>
        <taxon>Sordariomycetes</taxon>
        <taxon>Xylariomycetidae</taxon>
        <taxon>Amphisphaeriales</taxon>
        <taxon>Sporocadaceae</taxon>
        <taxon>Seiridium</taxon>
    </lineage>
</organism>
<evidence type="ECO:0000313" key="7">
    <source>
        <dbReference type="Proteomes" id="UP001465668"/>
    </source>
</evidence>
<feature type="domain" description="Chitin-binding type-1" evidence="5">
    <location>
        <begin position="140"/>
        <end position="185"/>
    </location>
</feature>
<feature type="region of interest" description="Disordered" evidence="3">
    <location>
        <begin position="193"/>
        <end position="216"/>
    </location>
</feature>
<keyword evidence="7" id="KW-1185">Reference proteome</keyword>
<evidence type="ECO:0000256" key="1">
    <source>
        <dbReference type="ARBA" id="ARBA00022669"/>
    </source>
</evidence>
<dbReference type="EMBL" id="JARVKM010000015">
    <property type="protein sequence ID" value="KAK9778552.1"/>
    <property type="molecule type" value="Genomic_DNA"/>
</dbReference>
<evidence type="ECO:0000256" key="4">
    <source>
        <dbReference type="SAM" id="SignalP"/>
    </source>
</evidence>
<evidence type="ECO:0000313" key="6">
    <source>
        <dbReference type="EMBL" id="KAK9778552.1"/>
    </source>
</evidence>
<gene>
    <name evidence="6" type="ORF">SCAR479_04574</name>
</gene>
<keyword evidence="1 2" id="KW-0147">Chitin-binding</keyword>
<evidence type="ECO:0000259" key="5">
    <source>
        <dbReference type="PROSITE" id="PS50941"/>
    </source>
</evidence>
<comment type="caution">
    <text evidence="2">Lacks conserved residue(s) required for the propagation of feature annotation.</text>
</comment>
<name>A0ABR2XXT9_9PEZI</name>
<dbReference type="PROSITE" id="PS50941">
    <property type="entry name" value="CHIT_BIND_I_2"/>
    <property type="match status" value="1"/>
</dbReference>
<dbReference type="Gene3D" id="3.30.60.10">
    <property type="entry name" value="Endochitinase-like"/>
    <property type="match status" value="1"/>
</dbReference>
<comment type="caution">
    <text evidence="6">The sequence shown here is derived from an EMBL/GenBank/DDBJ whole genome shotgun (WGS) entry which is preliminary data.</text>
</comment>
<evidence type="ECO:0000256" key="3">
    <source>
        <dbReference type="SAM" id="MobiDB-lite"/>
    </source>
</evidence>
<evidence type="ECO:0000256" key="2">
    <source>
        <dbReference type="PROSITE-ProRule" id="PRU00261"/>
    </source>
</evidence>
<protein>
    <submittedName>
        <fullName evidence="6">CFEM domain-containing</fullName>
    </submittedName>
</protein>
<feature type="chain" id="PRO_5047404144" evidence="4">
    <location>
        <begin position="29"/>
        <end position="216"/>
    </location>
</feature>
<keyword evidence="4" id="KW-0732">Signal</keyword>
<reference evidence="6 7" key="1">
    <citation type="submission" date="2024-02" db="EMBL/GenBank/DDBJ databases">
        <title>First draft genome assembly of two strains of Seiridium cardinale.</title>
        <authorList>
            <person name="Emiliani G."/>
            <person name="Scali E."/>
        </authorList>
    </citation>
    <scope>NUCLEOTIDE SEQUENCE [LARGE SCALE GENOMIC DNA]</scope>
    <source>
        <strain evidence="6 7">BM-138-000479</strain>
    </source>
</reference>
<accession>A0ABR2XXT9</accession>